<dbReference type="OrthoDB" id="5050681at2759"/>
<dbReference type="AlphaFoldDB" id="N4UA55"/>
<evidence type="ECO:0000313" key="1">
    <source>
        <dbReference type="EMBL" id="ENH65696.1"/>
    </source>
</evidence>
<reference evidence="2" key="1">
    <citation type="submission" date="2012-09" db="EMBL/GenBank/DDBJ databases">
        <title>Genome sequencing and comparative transcriptomics of race 1 and race 4 of banana pathogen: Fusarium oxysporum f. sp. cubense.</title>
        <authorList>
            <person name="Fang X."/>
            <person name="Huang J."/>
        </authorList>
    </citation>
    <scope>NUCLEOTIDE SEQUENCE [LARGE SCALE GENOMIC DNA]</scope>
    <source>
        <strain evidence="2">race 1</strain>
    </source>
</reference>
<accession>N4UA55</accession>
<organism evidence="1 2">
    <name type="scientific">Fusarium oxysporum f. sp. cubense (strain race 1)</name>
    <name type="common">Panama disease fungus</name>
    <dbReference type="NCBI Taxonomy" id="1229664"/>
    <lineage>
        <taxon>Eukaryota</taxon>
        <taxon>Fungi</taxon>
        <taxon>Dikarya</taxon>
        <taxon>Ascomycota</taxon>
        <taxon>Pezizomycotina</taxon>
        <taxon>Sordariomycetes</taxon>
        <taxon>Hypocreomycetidae</taxon>
        <taxon>Hypocreales</taxon>
        <taxon>Nectriaceae</taxon>
        <taxon>Fusarium</taxon>
        <taxon>Fusarium oxysporum species complex</taxon>
    </lineage>
</organism>
<reference evidence="2" key="2">
    <citation type="journal article" date="2014" name="PLoS ONE">
        <title>Genome and Transcriptome Analysis of the Fungal Pathogen Fusarium oxysporum f. sp. cubense Causing Banana Vascular Wilt Disease.</title>
        <authorList>
            <person name="Guo L."/>
            <person name="Han L."/>
            <person name="Yang L."/>
            <person name="Zeng H."/>
            <person name="Fan D."/>
            <person name="Zhu Y."/>
            <person name="Feng Y."/>
            <person name="Wang G."/>
            <person name="Peng C."/>
            <person name="Jiang X."/>
            <person name="Zhou D."/>
            <person name="Ni P."/>
            <person name="Liang C."/>
            <person name="Liu L."/>
            <person name="Wang J."/>
            <person name="Mao C."/>
            <person name="Fang X."/>
            <person name="Peng M."/>
            <person name="Huang J."/>
        </authorList>
    </citation>
    <scope>NUCLEOTIDE SEQUENCE [LARGE SCALE GENOMIC DNA]</scope>
    <source>
        <strain evidence="2">race 1</strain>
    </source>
</reference>
<evidence type="ECO:0000313" key="2">
    <source>
        <dbReference type="Proteomes" id="UP000016928"/>
    </source>
</evidence>
<sequence length="154" mass="17766">YTDAIVTLRPSQLQKLESLGLYYNSPEPAIIYIKCGFAINPIHTPRYPGNKHYLFADERARLKEIKGGRMRLYHSTAPACIALQSNWMCRSGWETMFQDTRRHILVALTELPNCRTNQPMPLGIQGEEVIYSLARDERRLASMMVALDRLLFYS</sequence>
<dbReference type="Proteomes" id="UP000016928">
    <property type="component" value="Unassembled WGS sequence"/>
</dbReference>
<proteinExistence type="predicted"/>
<dbReference type="HOGENOM" id="CLU_1708497_0_0_1"/>
<dbReference type="STRING" id="1229664.N4UA55"/>
<gene>
    <name evidence="1" type="ORF">FOC1_g10000190</name>
</gene>
<feature type="non-terminal residue" evidence="1">
    <location>
        <position position="1"/>
    </location>
</feature>
<name>N4UA55_FUSC1</name>
<dbReference type="EMBL" id="KB730482">
    <property type="protein sequence ID" value="ENH65696.1"/>
    <property type="molecule type" value="Genomic_DNA"/>
</dbReference>
<protein>
    <submittedName>
        <fullName evidence="1">Uncharacterized protein</fullName>
    </submittedName>
</protein>
<dbReference type="VEuPathDB" id="FungiDB:FOC1_g10000190"/>